<dbReference type="Pfam" id="PF13347">
    <property type="entry name" value="MFS_2"/>
    <property type="match status" value="1"/>
</dbReference>
<name>A0A8S4PSM6_OWEFU</name>
<dbReference type="PANTHER" id="PTHR28658">
    <property type="entry name" value="TRANSMEMBRANE PROTEIN 180"/>
    <property type="match status" value="1"/>
</dbReference>
<dbReference type="InterPro" id="IPR036259">
    <property type="entry name" value="MFS_trans_sf"/>
</dbReference>
<dbReference type="EMBL" id="CAIIXF020000009">
    <property type="protein sequence ID" value="CAH1795626.1"/>
    <property type="molecule type" value="Genomic_DNA"/>
</dbReference>
<dbReference type="Proteomes" id="UP000749559">
    <property type="component" value="Unassembled WGS sequence"/>
</dbReference>
<organism evidence="2 3">
    <name type="scientific">Owenia fusiformis</name>
    <name type="common">Polychaete worm</name>
    <dbReference type="NCBI Taxonomy" id="6347"/>
    <lineage>
        <taxon>Eukaryota</taxon>
        <taxon>Metazoa</taxon>
        <taxon>Spiralia</taxon>
        <taxon>Lophotrochozoa</taxon>
        <taxon>Annelida</taxon>
        <taxon>Polychaeta</taxon>
        <taxon>Sedentaria</taxon>
        <taxon>Canalipalpata</taxon>
        <taxon>Sabellida</taxon>
        <taxon>Oweniida</taxon>
        <taxon>Oweniidae</taxon>
        <taxon>Owenia</taxon>
    </lineage>
</organism>
<feature type="transmembrane region" description="Helical" evidence="1">
    <location>
        <begin position="324"/>
        <end position="347"/>
    </location>
</feature>
<keyword evidence="1" id="KW-1133">Transmembrane helix</keyword>
<feature type="transmembrane region" description="Helical" evidence="1">
    <location>
        <begin position="81"/>
        <end position="100"/>
    </location>
</feature>
<evidence type="ECO:0000313" key="2">
    <source>
        <dbReference type="EMBL" id="CAH1795626.1"/>
    </source>
</evidence>
<accession>A0A8S4PSM6</accession>
<dbReference type="SUPFAM" id="SSF103473">
    <property type="entry name" value="MFS general substrate transporter"/>
    <property type="match status" value="1"/>
</dbReference>
<dbReference type="AlphaFoldDB" id="A0A8S4PSM6"/>
<evidence type="ECO:0000313" key="3">
    <source>
        <dbReference type="Proteomes" id="UP000749559"/>
    </source>
</evidence>
<keyword evidence="3" id="KW-1185">Reference proteome</keyword>
<comment type="caution">
    <text evidence="2">The sequence shown here is derived from an EMBL/GenBank/DDBJ whole genome shotgun (WGS) entry which is preliminary data.</text>
</comment>
<evidence type="ECO:0008006" key="4">
    <source>
        <dbReference type="Google" id="ProtNLM"/>
    </source>
</evidence>
<sequence length="470" mass="53768">MKLNIHWPSVAYASTSVGSGMMGSVFFFYYVKVFLNMYKISEAWFQASQVIYMVWNAVNDPLFGYMQDNGKWACVKSRRHSILYGAVFYSIAFLVPWFKWGSYEPGSWLCGIHLIISLCFYDTLLTFVLLAQSALFTEMSSKQSDRVQLIKYCQIASLIGSTSVFFCDYVSDNLTNFGNFQIACVIIAVLSFFFMSYTGRNADTNYIPKATSLPKTQADIIDKKEDSDKPSILKLTWQIVSQRNFLCFVFVNFCTIFETTFVANFVVILVENLIPQEYLPSHVRSFYFGLFFIVPQITVIFLTPFTARMGGSYYVIRSSMWLRIAAGITMFFLGRRYYILMLIYFLLAKGLAKSTFSFFNMTVSDIIDTDMQQFQRKEPISSSIFGTNALITKPAHSFAPMFAVAVFNRYGYEQLKDKTLTDAKDISHLHDMMFSVMCLIPVIAGFLQLTVWSLYTLRNTQDAVAKTNGN</sequence>
<feature type="transmembrane region" description="Helical" evidence="1">
    <location>
        <begin position="12"/>
        <end position="31"/>
    </location>
</feature>
<feature type="transmembrane region" description="Helical" evidence="1">
    <location>
        <begin position="106"/>
        <end position="131"/>
    </location>
</feature>
<gene>
    <name evidence="2" type="ORF">OFUS_LOCUS20141</name>
</gene>
<feature type="transmembrane region" description="Helical" evidence="1">
    <location>
        <begin position="245"/>
        <end position="270"/>
    </location>
</feature>
<dbReference type="InterPro" id="IPR040035">
    <property type="entry name" value="TMEM180"/>
</dbReference>
<evidence type="ECO:0000256" key="1">
    <source>
        <dbReference type="SAM" id="Phobius"/>
    </source>
</evidence>
<feature type="transmembrane region" description="Helical" evidence="1">
    <location>
        <begin position="285"/>
        <end position="303"/>
    </location>
</feature>
<reference evidence="2" key="1">
    <citation type="submission" date="2022-03" db="EMBL/GenBank/DDBJ databases">
        <authorList>
            <person name="Martin C."/>
        </authorList>
    </citation>
    <scope>NUCLEOTIDE SEQUENCE</scope>
</reference>
<feature type="transmembrane region" description="Helical" evidence="1">
    <location>
        <begin position="433"/>
        <end position="455"/>
    </location>
</feature>
<dbReference type="OrthoDB" id="62987at2759"/>
<proteinExistence type="predicted"/>
<feature type="transmembrane region" description="Helical" evidence="1">
    <location>
        <begin position="152"/>
        <end position="171"/>
    </location>
</feature>
<feature type="transmembrane region" description="Helical" evidence="1">
    <location>
        <begin position="177"/>
        <end position="197"/>
    </location>
</feature>
<keyword evidence="1" id="KW-0812">Transmembrane</keyword>
<protein>
    <recommendedName>
        <fullName evidence="4">Transmembrane protein 180</fullName>
    </recommendedName>
</protein>
<keyword evidence="1" id="KW-0472">Membrane</keyword>
<dbReference type="PANTHER" id="PTHR28658:SF1">
    <property type="entry name" value="MAJOR FACILITATOR SUPERFAMILY DOMAIN CONTAINING 13B"/>
    <property type="match status" value="1"/>
</dbReference>